<dbReference type="InterPro" id="IPR016187">
    <property type="entry name" value="CTDL_fold"/>
</dbReference>
<dbReference type="PROSITE" id="PS50041">
    <property type="entry name" value="C_TYPE_LECTIN_2"/>
    <property type="match status" value="1"/>
</dbReference>
<dbReference type="EMBL" id="JAJJHW010001127">
    <property type="protein sequence ID" value="KAH8376841.1"/>
    <property type="molecule type" value="Genomic_DNA"/>
</dbReference>
<keyword evidence="3" id="KW-1185">Reference proteome</keyword>
<evidence type="ECO:0000313" key="2">
    <source>
        <dbReference type="EMBL" id="KAH8376841.1"/>
    </source>
</evidence>
<dbReference type="InterPro" id="IPR016186">
    <property type="entry name" value="C-type_lectin-like/link_sf"/>
</dbReference>
<proteinExistence type="predicted"/>
<dbReference type="Pfam" id="PF00059">
    <property type="entry name" value="Lectin_C"/>
    <property type="match status" value="1"/>
</dbReference>
<organism evidence="2 3">
    <name type="scientific">Drosophila rubida</name>
    <dbReference type="NCBI Taxonomy" id="30044"/>
    <lineage>
        <taxon>Eukaryota</taxon>
        <taxon>Metazoa</taxon>
        <taxon>Ecdysozoa</taxon>
        <taxon>Arthropoda</taxon>
        <taxon>Hexapoda</taxon>
        <taxon>Insecta</taxon>
        <taxon>Pterygota</taxon>
        <taxon>Neoptera</taxon>
        <taxon>Endopterygota</taxon>
        <taxon>Diptera</taxon>
        <taxon>Brachycera</taxon>
        <taxon>Muscomorpha</taxon>
        <taxon>Ephydroidea</taxon>
        <taxon>Drosophilidae</taxon>
        <taxon>Drosophila</taxon>
    </lineage>
</organism>
<dbReference type="SMART" id="SM00034">
    <property type="entry name" value="CLECT"/>
    <property type="match status" value="1"/>
</dbReference>
<reference evidence="2" key="1">
    <citation type="journal article" date="2021" name="Mol. Ecol. Resour.">
        <title>Phylogenomic analyses of the genus Drosophila reveals genomic signals of climate adaptation.</title>
        <authorList>
            <person name="Li F."/>
            <person name="Rane R.V."/>
            <person name="Luria V."/>
            <person name="Xiong Z."/>
            <person name="Chen J."/>
            <person name="Li Z."/>
            <person name="Catullo R.A."/>
            <person name="Griffin P.C."/>
            <person name="Schiffer M."/>
            <person name="Pearce S."/>
            <person name="Lee S.F."/>
            <person name="McElroy K."/>
            <person name="Stocker A."/>
            <person name="Shirriffs J."/>
            <person name="Cockerell F."/>
            <person name="Coppin C."/>
            <person name="Sgro C.M."/>
            <person name="Karger A."/>
            <person name="Cain J.W."/>
            <person name="Weber J.A."/>
            <person name="Santpere G."/>
            <person name="Kirschner M.W."/>
            <person name="Hoffmann A.A."/>
            <person name="Oakeshott J.G."/>
            <person name="Zhang G."/>
        </authorList>
    </citation>
    <scope>NUCLEOTIDE SEQUENCE</scope>
    <source>
        <strain evidence="2">BGI-SZ-2011g</strain>
    </source>
</reference>
<sequence>LTEKLNGHEQYLKNLSNIVSTLLKPHDPSFQQLGSKYYYIESLSRVNWFEAHNRCKKLGAHLLNLQSKEEFNLVVGQLKYEHYWIDSNELSKTGDFVSSTTGNRPNFILWHSNEPFGNENCVEIKKVGSEYAMNDNSCNQELYFICE</sequence>
<feature type="domain" description="C-type lectin" evidence="1">
    <location>
        <begin position="33"/>
        <end position="147"/>
    </location>
</feature>
<comment type="caution">
    <text evidence="2">The sequence shown here is derived from an EMBL/GenBank/DDBJ whole genome shotgun (WGS) entry which is preliminary data.</text>
</comment>
<accession>A0AAD4K4B9</accession>
<gene>
    <name evidence="2" type="ORF">KR093_001648</name>
</gene>
<name>A0AAD4K4B9_9MUSC</name>
<feature type="non-terminal residue" evidence="2">
    <location>
        <position position="147"/>
    </location>
</feature>
<dbReference type="CDD" id="cd00037">
    <property type="entry name" value="CLECT"/>
    <property type="match status" value="1"/>
</dbReference>
<dbReference type="PANTHER" id="PTHR22803">
    <property type="entry name" value="MANNOSE, PHOSPHOLIPASE, LECTIN RECEPTOR RELATED"/>
    <property type="match status" value="1"/>
</dbReference>
<dbReference type="Gene3D" id="3.10.100.10">
    <property type="entry name" value="Mannose-Binding Protein A, subunit A"/>
    <property type="match status" value="1"/>
</dbReference>
<dbReference type="InterPro" id="IPR001304">
    <property type="entry name" value="C-type_lectin-like"/>
</dbReference>
<protein>
    <recommendedName>
        <fullName evidence="1">C-type lectin domain-containing protein</fullName>
    </recommendedName>
</protein>
<dbReference type="SUPFAM" id="SSF56436">
    <property type="entry name" value="C-type lectin-like"/>
    <property type="match status" value="1"/>
</dbReference>
<feature type="non-terminal residue" evidence="2">
    <location>
        <position position="1"/>
    </location>
</feature>
<evidence type="ECO:0000259" key="1">
    <source>
        <dbReference type="PROSITE" id="PS50041"/>
    </source>
</evidence>
<dbReference type="AlphaFoldDB" id="A0AAD4K4B9"/>
<evidence type="ECO:0000313" key="3">
    <source>
        <dbReference type="Proteomes" id="UP001200034"/>
    </source>
</evidence>
<dbReference type="Proteomes" id="UP001200034">
    <property type="component" value="Unassembled WGS sequence"/>
</dbReference>
<dbReference type="InterPro" id="IPR050111">
    <property type="entry name" value="C-type_lectin/snaclec_domain"/>
</dbReference>